<dbReference type="InterPro" id="IPR044612">
    <property type="entry name" value="ARL2/3"/>
</dbReference>
<dbReference type="PRINTS" id="PR00328">
    <property type="entry name" value="SAR1GTPBP"/>
</dbReference>
<proteinExistence type="inferred from homology"/>
<sequence>MGDNAGKTTILHALSEENPTTIAPTRGFNVKQINTNNIEFTIWDIGGQKALRAYWANYYDQVNGIVWVIDSSDTRRLEETGYELSALLDEEKLAGVPLLILANKQDLATAKQPDEITIELGLHEIRNRNWQIQGCSAVTKAGLDNALQWLQKTLA</sequence>
<dbReference type="PANTHER" id="PTHR45697">
    <property type="entry name" value="ADP-RIBOSYLATION FACTOR-LIKE PROTEIN 2-RELATED"/>
    <property type="match status" value="1"/>
</dbReference>
<keyword evidence="1 3" id="KW-0547">Nucleotide-binding</keyword>
<dbReference type="Proteomes" id="UP001470230">
    <property type="component" value="Unassembled WGS sequence"/>
</dbReference>
<dbReference type="SMART" id="SM00177">
    <property type="entry name" value="ARF"/>
    <property type="match status" value="1"/>
</dbReference>
<keyword evidence="5" id="KW-1185">Reference proteome</keyword>
<dbReference type="SUPFAM" id="SSF52540">
    <property type="entry name" value="P-loop containing nucleoside triphosphate hydrolases"/>
    <property type="match status" value="1"/>
</dbReference>
<evidence type="ECO:0000313" key="5">
    <source>
        <dbReference type="Proteomes" id="UP001470230"/>
    </source>
</evidence>
<dbReference type="Gene3D" id="3.40.50.300">
    <property type="entry name" value="P-loop containing nucleotide triphosphate hydrolases"/>
    <property type="match status" value="1"/>
</dbReference>
<reference evidence="4 5" key="1">
    <citation type="submission" date="2024-04" db="EMBL/GenBank/DDBJ databases">
        <title>Tritrichomonas musculus Genome.</title>
        <authorList>
            <person name="Alves-Ferreira E."/>
            <person name="Grigg M."/>
            <person name="Lorenzi H."/>
            <person name="Galac M."/>
        </authorList>
    </citation>
    <scope>NUCLEOTIDE SEQUENCE [LARGE SCALE GENOMIC DNA]</scope>
    <source>
        <strain evidence="4 5">EAF2021</strain>
    </source>
</reference>
<evidence type="ECO:0000256" key="1">
    <source>
        <dbReference type="ARBA" id="ARBA00022741"/>
    </source>
</evidence>
<name>A0ABR2K2C6_9EUKA</name>
<dbReference type="InterPro" id="IPR006689">
    <property type="entry name" value="Small_GTPase_ARF/SAR"/>
</dbReference>
<dbReference type="PROSITE" id="PS51417">
    <property type="entry name" value="ARF"/>
    <property type="match status" value="1"/>
</dbReference>
<accession>A0ABR2K2C6</accession>
<protein>
    <submittedName>
        <fullName evidence="4">ADP-ribosylation factor protein 3</fullName>
    </submittedName>
</protein>
<keyword evidence="2 3" id="KW-0342">GTP-binding</keyword>
<comment type="caution">
    <text evidence="4">The sequence shown here is derived from an EMBL/GenBank/DDBJ whole genome shotgun (WGS) entry which is preliminary data.</text>
</comment>
<evidence type="ECO:0000313" key="4">
    <source>
        <dbReference type="EMBL" id="KAK8885244.1"/>
    </source>
</evidence>
<evidence type="ECO:0000256" key="3">
    <source>
        <dbReference type="RuleBase" id="RU003925"/>
    </source>
</evidence>
<dbReference type="EMBL" id="JAPFFF010000007">
    <property type="protein sequence ID" value="KAK8885244.1"/>
    <property type="molecule type" value="Genomic_DNA"/>
</dbReference>
<dbReference type="Pfam" id="PF00025">
    <property type="entry name" value="Arf"/>
    <property type="match status" value="1"/>
</dbReference>
<evidence type="ECO:0000256" key="2">
    <source>
        <dbReference type="ARBA" id="ARBA00023134"/>
    </source>
</evidence>
<comment type="similarity">
    <text evidence="3">Belongs to the small GTPase superfamily. Arf family.</text>
</comment>
<dbReference type="NCBIfam" id="TIGR00231">
    <property type="entry name" value="small_GTP"/>
    <property type="match status" value="1"/>
</dbReference>
<dbReference type="InterPro" id="IPR005225">
    <property type="entry name" value="Small_GTP-bd"/>
</dbReference>
<organism evidence="4 5">
    <name type="scientific">Tritrichomonas musculus</name>
    <dbReference type="NCBI Taxonomy" id="1915356"/>
    <lineage>
        <taxon>Eukaryota</taxon>
        <taxon>Metamonada</taxon>
        <taxon>Parabasalia</taxon>
        <taxon>Tritrichomonadida</taxon>
        <taxon>Tritrichomonadidae</taxon>
        <taxon>Tritrichomonas</taxon>
    </lineage>
</organism>
<dbReference type="CDD" id="cd00878">
    <property type="entry name" value="Arf_Arl"/>
    <property type="match status" value="1"/>
</dbReference>
<gene>
    <name evidence="4" type="ORF">M9Y10_040689</name>
</gene>
<dbReference type="InterPro" id="IPR027417">
    <property type="entry name" value="P-loop_NTPase"/>
</dbReference>
<dbReference type="SMART" id="SM00178">
    <property type="entry name" value="SAR"/>
    <property type="match status" value="1"/>
</dbReference>